<reference evidence="1 2" key="1">
    <citation type="submission" date="2019-07" db="EMBL/GenBank/DDBJ databases">
        <title>The pathways for chlorine oxyanion respiration interact through the shared metabolite chlorate.</title>
        <authorList>
            <person name="Barnum T.P."/>
            <person name="Cheng Y."/>
            <person name="Hill K.A."/>
            <person name="Lucas L.N."/>
            <person name="Carlson H.K."/>
            <person name="Coates J.D."/>
        </authorList>
    </citation>
    <scope>NUCLEOTIDE SEQUENCE [LARGE SCALE GENOMIC DNA]</scope>
    <source>
        <strain evidence="1 2">BK-1</strain>
    </source>
</reference>
<comment type="caution">
    <text evidence="1">The sequence shown here is derived from an EMBL/GenBank/DDBJ whole genome shotgun (WGS) entry which is preliminary data.</text>
</comment>
<dbReference type="Proteomes" id="UP000316649">
    <property type="component" value="Unassembled WGS sequence"/>
</dbReference>
<dbReference type="PIRSF" id="PIRSF016481">
    <property type="entry name" value="Pilus_assembly_PilP"/>
    <property type="match status" value="1"/>
</dbReference>
<dbReference type="Pfam" id="PF04351">
    <property type="entry name" value="PilP"/>
    <property type="match status" value="1"/>
</dbReference>
<dbReference type="EMBL" id="VMNH01000005">
    <property type="protein sequence ID" value="TVO76769.1"/>
    <property type="molecule type" value="Genomic_DNA"/>
</dbReference>
<dbReference type="AlphaFoldDB" id="A0A557SH70"/>
<gene>
    <name evidence="1" type="ORF">FHP88_04925</name>
</gene>
<dbReference type="Gene3D" id="2.30.30.830">
    <property type="match status" value="1"/>
</dbReference>
<dbReference type="InterPro" id="IPR007446">
    <property type="entry name" value="PilP"/>
</dbReference>
<evidence type="ECO:0000313" key="1">
    <source>
        <dbReference type="EMBL" id="TVO76769.1"/>
    </source>
</evidence>
<dbReference type="PROSITE" id="PS51257">
    <property type="entry name" value="PROKAR_LIPOPROTEIN"/>
    <property type="match status" value="1"/>
</dbReference>
<proteinExistence type="predicted"/>
<organism evidence="1 2">
    <name type="scientific">Sedimenticola selenatireducens</name>
    <dbReference type="NCBI Taxonomy" id="191960"/>
    <lineage>
        <taxon>Bacteria</taxon>
        <taxon>Pseudomonadati</taxon>
        <taxon>Pseudomonadota</taxon>
        <taxon>Gammaproteobacteria</taxon>
        <taxon>Chromatiales</taxon>
        <taxon>Sedimenticolaceae</taxon>
        <taxon>Sedimenticola</taxon>
    </lineage>
</organism>
<sequence>MRLFQRVRLFAVFLMVLYLLTGCADRGMHDLKGYVEEVKSRKAGHIEPLPEIKPIETFAYISDGRRSPFISQAQTEETSSQAEGVGLSPDFNRRKEELESYPLDSLRMVGLLEQLGITWALVQTQERTIHRVKIGNFLGTNHGQITQVSETQIELTEIIPDGQGGYRERQASLALAGE</sequence>
<accession>A0A557SH70</accession>
<evidence type="ECO:0000313" key="2">
    <source>
        <dbReference type="Proteomes" id="UP000316649"/>
    </source>
</evidence>
<keyword evidence="2" id="KW-1185">Reference proteome</keyword>
<name>A0A557SH70_9GAMM</name>
<dbReference type="OrthoDB" id="5296580at2"/>
<protein>
    <submittedName>
        <fullName evidence="1">Pilus assembly protein PilP</fullName>
    </submittedName>
</protein>